<dbReference type="AlphaFoldDB" id="A0A7C4U9C2"/>
<evidence type="ECO:0008006" key="2">
    <source>
        <dbReference type="Google" id="ProtNLM"/>
    </source>
</evidence>
<gene>
    <name evidence="1" type="ORF">ENV67_08380</name>
</gene>
<reference evidence="1" key="1">
    <citation type="journal article" date="2020" name="mSystems">
        <title>Genome- and Community-Level Interaction Insights into Carbon Utilization and Element Cycling Functions of Hydrothermarchaeota in Hydrothermal Sediment.</title>
        <authorList>
            <person name="Zhou Z."/>
            <person name="Liu Y."/>
            <person name="Xu W."/>
            <person name="Pan J."/>
            <person name="Luo Z.H."/>
            <person name="Li M."/>
        </authorList>
    </citation>
    <scope>NUCLEOTIDE SEQUENCE [LARGE SCALE GENOMIC DNA]</scope>
    <source>
        <strain evidence="1">SpSt-780</strain>
    </source>
</reference>
<dbReference type="Gene3D" id="2.130.10.10">
    <property type="entry name" value="YVTN repeat-like/Quinoprotein amine dehydrogenase"/>
    <property type="match status" value="1"/>
</dbReference>
<dbReference type="SUPFAM" id="SSF69322">
    <property type="entry name" value="Tricorn protease domain 2"/>
    <property type="match status" value="1"/>
</dbReference>
<proteinExistence type="predicted"/>
<accession>A0A7C4U9C2</accession>
<organism evidence="1">
    <name type="scientific">candidate division WOR-3 bacterium</name>
    <dbReference type="NCBI Taxonomy" id="2052148"/>
    <lineage>
        <taxon>Bacteria</taxon>
        <taxon>Bacteria division WOR-3</taxon>
    </lineage>
</organism>
<name>A0A7C4U9C2_UNCW3</name>
<sequence length="434" mass="49692">MKNKNGYVKIINNVFSFNDVKIGIMIRKMLVFLGLMLCFVSVVRADEKKVELIPVYEKTFEDTIVDVIFDTASVTIEEAKSMGWKEEGFSEMEKKQNKCEILYPKVVILKKGKKKIIRFYEYNGKLKKTYESGDYAEVVISQNEKYIGVTTPTKIFEKEGYLTKFEMIDDNGNILWKIEGLGVGPYVPSPDGRLCIGTPSVEVENAPIEIFGKNGLVKKIENPYGGWSGAFSNDGKYIAIAIRQSILWQEPAKGYLMLLDNNGGIIWERNDVGIISDISFSPKNNWIIFKCGSDTIRILTVFTIKGVKIFEIPGSMGSQSYFFSSKENEVAIINGQGYFWLVNLLNKKIITKLERKKERFRYISADKNFEKFVVGVYPNKIYIVNRKGNILLEKEFSNIGFHGTPKMNLTDNFVKIAFSDEKDRIRIFIIKKIY</sequence>
<evidence type="ECO:0000313" key="1">
    <source>
        <dbReference type="EMBL" id="HGW92535.1"/>
    </source>
</evidence>
<dbReference type="EMBL" id="DTHG01000101">
    <property type="protein sequence ID" value="HGW92535.1"/>
    <property type="molecule type" value="Genomic_DNA"/>
</dbReference>
<protein>
    <recommendedName>
        <fullName evidence="2">WD40 repeat domain-containing protein</fullName>
    </recommendedName>
</protein>
<dbReference type="InterPro" id="IPR015943">
    <property type="entry name" value="WD40/YVTN_repeat-like_dom_sf"/>
</dbReference>
<comment type="caution">
    <text evidence="1">The sequence shown here is derived from an EMBL/GenBank/DDBJ whole genome shotgun (WGS) entry which is preliminary data.</text>
</comment>